<evidence type="ECO:0000256" key="1">
    <source>
        <dbReference type="SAM" id="MobiDB-lite"/>
    </source>
</evidence>
<dbReference type="AlphaFoldDB" id="A0A8J7WF74"/>
<gene>
    <name evidence="2" type="ORF">KB874_07405</name>
</gene>
<dbReference type="Proteomes" id="UP000681356">
    <property type="component" value="Unassembled WGS sequence"/>
</dbReference>
<organism evidence="2 3">
    <name type="scientific">Thetidibacter halocola</name>
    <dbReference type="NCBI Taxonomy" id="2827239"/>
    <lineage>
        <taxon>Bacteria</taxon>
        <taxon>Pseudomonadati</taxon>
        <taxon>Pseudomonadota</taxon>
        <taxon>Alphaproteobacteria</taxon>
        <taxon>Rhodobacterales</taxon>
        <taxon>Roseobacteraceae</taxon>
        <taxon>Thetidibacter</taxon>
    </lineage>
</organism>
<protein>
    <submittedName>
        <fullName evidence="2">Uncharacterized protein</fullName>
    </submittedName>
</protein>
<evidence type="ECO:0000313" key="3">
    <source>
        <dbReference type="Proteomes" id="UP000681356"/>
    </source>
</evidence>
<comment type="caution">
    <text evidence="2">The sequence shown here is derived from an EMBL/GenBank/DDBJ whole genome shotgun (WGS) entry which is preliminary data.</text>
</comment>
<proteinExistence type="predicted"/>
<reference evidence="2" key="1">
    <citation type="submission" date="2021-04" db="EMBL/GenBank/DDBJ databases">
        <authorList>
            <person name="Yoon J."/>
        </authorList>
    </citation>
    <scope>NUCLEOTIDE SEQUENCE</scope>
    <source>
        <strain evidence="2">KMU-90</strain>
    </source>
</reference>
<accession>A0A8J7WF74</accession>
<sequence length="95" mass="10511">MSEKVLQELADKLAADTIKAMDALGDDRLYEQVAKVLGASSQTSEEAYLTCIRIRLAERRGRDFLTNHVKEALKARKEGRDAPEALAPGSDNEHL</sequence>
<name>A0A8J7WF74_9RHOB</name>
<keyword evidence="3" id="KW-1185">Reference proteome</keyword>
<evidence type="ECO:0000313" key="2">
    <source>
        <dbReference type="EMBL" id="MBS0123958.1"/>
    </source>
</evidence>
<dbReference type="RefSeq" id="WP_212535934.1">
    <property type="nucleotide sequence ID" value="NZ_JAGTUU010000003.1"/>
</dbReference>
<dbReference type="EMBL" id="JAGTUU010000003">
    <property type="protein sequence ID" value="MBS0123958.1"/>
    <property type="molecule type" value="Genomic_DNA"/>
</dbReference>
<feature type="region of interest" description="Disordered" evidence="1">
    <location>
        <begin position="75"/>
        <end position="95"/>
    </location>
</feature>